<dbReference type="InterPro" id="IPR011531">
    <property type="entry name" value="HCO3_transpt-like_TM_dom"/>
</dbReference>
<dbReference type="AlphaFoldDB" id="A0A836B6Q5"/>
<feature type="transmembrane region" description="Helical" evidence="7">
    <location>
        <begin position="125"/>
        <end position="150"/>
    </location>
</feature>
<feature type="transmembrane region" description="Helical" evidence="7">
    <location>
        <begin position="316"/>
        <end position="334"/>
    </location>
</feature>
<evidence type="ECO:0000313" key="10">
    <source>
        <dbReference type="Proteomes" id="UP000613740"/>
    </source>
</evidence>
<gene>
    <name evidence="9" type="ORF">HYH02_006262</name>
</gene>
<keyword evidence="10" id="KW-1185">Reference proteome</keyword>
<accession>A0A836B6Q5</accession>
<dbReference type="Pfam" id="PF00955">
    <property type="entry name" value="HCO3_cotransp"/>
    <property type="match status" value="1"/>
</dbReference>
<comment type="similarity">
    <text evidence="2">Belongs to the anion exchanger (TC 2.A.31.3) family.</text>
</comment>
<dbReference type="Gene3D" id="1.10.287.570">
    <property type="entry name" value="Helical hairpin bin"/>
    <property type="match status" value="1"/>
</dbReference>
<keyword evidence="5 7" id="KW-0472">Membrane</keyword>
<feature type="region of interest" description="Disordered" evidence="6">
    <location>
        <begin position="278"/>
        <end position="298"/>
    </location>
</feature>
<protein>
    <recommendedName>
        <fullName evidence="8">Bicarbonate transporter-like transmembrane domain-containing protein</fullName>
    </recommendedName>
</protein>
<feature type="domain" description="Bicarbonate transporter-like transmembrane" evidence="8">
    <location>
        <begin position="15"/>
        <end position="196"/>
    </location>
</feature>
<dbReference type="Proteomes" id="UP000613740">
    <property type="component" value="Unassembled WGS sequence"/>
</dbReference>
<dbReference type="GO" id="GO:0005452">
    <property type="term" value="F:solute:inorganic anion antiporter activity"/>
    <property type="evidence" value="ECO:0007669"/>
    <property type="project" value="InterPro"/>
</dbReference>
<evidence type="ECO:0000256" key="3">
    <source>
        <dbReference type="ARBA" id="ARBA00022692"/>
    </source>
</evidence>
<dbReference type="EMBL" id="JAEHOD010000016">
    <property type="protein sequence ID" value="KAG2448914.1"/>
    <property type="molecule type" value="Genomic_DNA"/>
</dbReference>
<feature type="transmembrane region" description="Helical" evidence="7">
    <location>
        <begin position="68"/>
        <end position="89"/>
    </location>
</feature>
<evidence type="ECO:0000256" key="2">
    <source>
        <dbReference type="ARBA" id="ARBA00006262"/>
    </source>
</evidence>
<dbReference type="PANTHER" id="PTHR11453:SF82">
    <property type="entry name" value="BORON TRANSPORTER 1"/>
    <property type="match status" value="1"/>
</dbReference>
<sequence>MEPARPPQPWPGADIVLEARRRAACYADDWRDGFRARTRILAPATYIFLASLLPALAFGLQLDSDTDGVLGVVQVLAATAITGVVQAVVGGQPLLIVGVAEPVVLIYGFMFQWAGGQEGLGRGRFLGWAAWVCVWTAAMVGGWVGGWVLLLAASGACRWVGAFTRFSGELFGGLIGVLFLQQAVKGLIAQFRLDPNTSHSEGDTAAAADAYVWRLVNGLWSLLLAVGLLLSALVVVRARRWRFLNKSLRGLLADYGAPACVLVWTGISFALSPQADGAAPPGVPRRVSTGDVWGGGGSSTSGWRVAARMGEVPGPYIAAALLPAFVIAVLFYFGEPS</sequence>
<feature type="transmembrane region" description="Helical" evidence="7">
    <location>
        <begin position="248"/>
        <end position="271"/>
    </location>
</feature>
<evidence type="ECO:0000256" key="1">
    <source>
        <dbReference type="ARBA" id="ARBA00004141"/>
    </source>
</evidence>
<comment type="caution">
    <text evidence="9">The sequence shown here is derived from an EMBL/GenBank/DDBJ whole genome shotgun (WGS) entry which is preliminary data.</text>
</comment>
<evidence type="ECO:0000313" key="9">
    <source>
        <dbReference type="EMBL" id="KAG2448914.1"/>
    </source>
</evidence>
<dbReference type="GO" id="GO:0005886">
    <property type="term" value="C:plasma membrane"/>
    <property type="evidence" value="ECO:0007669"/>
    <property type="project" value="TreeGrafter"/>
</dbReference>
<evidence type="ECO:0000256" key="7">
    <source>
        <dbReference type="SAM" id="Phobius"/>
    </source>
</evidence>
<evidence type="ECO:0000256" key="4">
    <source>
        <dbReference type="ARBA" id="ARBA00022989"/>
    </source>
</evidence>
<dbReference type="PANTHER" id="PTHR11453">
    <property type="entry name" value="ANION EXCHANGE PROTEIN"/>
    <property type="match status" value="1"/>
</dbReference>
<dbReference type="GO" id="GO:0006820">
    <property type="term" value="P:monoatomic anion transport"/>
    <property type="evidence" value="ECO:0007669"/>
    <property type="project" value="InterPro"/>
</dbReference>
<feature type="transmembrane region" description="Helical" evidence="7">
    <location>
        <begin position="94"/>
        <end position="113"/>
    </location>
</feature>
<comment type="subcellular location">
    <subcellularLocation>
        <location evidence="1">Membrane</location>
        <topology evidence="1">Multi-pass membrane protein</topology>
    </subcellularLocation>
</comment>
<evidence type="ECO:0000256" key="5">
    <source>
        <dbReference type="ARBA" id="ARBA00023136"/>
    </source>
</evidence>
<dbReference type="OrthoDB" id="1735926at2759"/>
<dbReference type="GO" id="GO:0050801">
    <property type="term" value="P:monoatomic ion homeostasis"/>
    <property type="evidence" value="ECO:0007669"/>
    <property type="project" value="TreeGrafter"/>
</dbReference>
<keyword evidence="3 7" id="KW-0812">Transmembrane</keyword>
<name>A0A836B6Q5_9CHLO</name>
<evidence type="ECO:0000259" key="8">
    <source>
        <dbReference type="Pfam" id="PF00955"/>
    </source>
</evidence>
<feature type="transmembrane region" description="Helical" evidence="7">
    <location>
        <begin position="40"/>
        <end position="62"/>
    </location>
</feature>
<feature type="transmembrane region" description="Helical" evidence="7">
    <location>
        <begin position="211"/>
        <end position="236"/>
    </location>
</feature>
<dbReference type="InterPro" id="IPR003020">
    <property type="entry name" value="HCO3_transpt_euk"/>
</dbReference>
<keyword evidence="4 7" id="KW-1133">Transmembrane helix</keyword>
<organism evidence="9 10">
    <name type="scientific">Chlamydomonas schloesseri</name>
    <dbReference type="NCBI Taxonomy" id="2026947"/>
    <lineage>
        <taxon>Eukaryota</taxon>
        <taxon>Viridiplantae</taxon>
        <taxon>Chlorophyta</taxon>
        <taxon>core chlorophytes</taxon>
        <taxon>Chlorophyceae</taxon>
        <taxon>CS clade</taxon>
        <taxon>Chlamydomonadales</taxon>
        <taxon>Chlamydomonadaceae</taxon>
        <taxon>Chlamydomonas</taxon>
    </lineage>
</organism>
<reference evidence="9" key="1">
    <citation type="journal article" date="2020" name="bioRxiv">
        <title>Comparative genomics of Chlamydomonas.</title>
        <authorList>
            <person name="Craig R.J."/>
            <person name="Hasan A.R."/>
            <person name="Ness R.W."/>
            <person name="Keightley P.D."/>
        </authorList>
    </citation>
    <scope>NUCLEOTIDE SEQUENCE</scope>
    <source>
        <strain evidence="9">CCAP 11/173</strain>
    </source>
</reference>
<proteinExistence type="inferred from homology"/>
<evidence type="ECO:0000256" key="6">
    <source>
        <dbReference type="SAM" id="MobiDB-lite"/>
    </source>
</evidence>
<feature type="transmembrane region" description="Helical" evidence="7">
    <location>
        <begin position="170"/>
        <end position="191"/>
    </location>
</feature>